<organism evidence="5 6">
    <name type="scientific">Minwuia thermotolerans</name>
    <dbReference type="NCBI Taxonomy" id="2056226"/>
    <lineage>
        <taxon>Bacteria</taxon>
        <taxon>Pseudomonadati</taxon>
        <taxon>Pseudomonadota</taxon>
        <taxon>Alphaproteobacteria</taxon>
        <taxon>Minwuiales</taxon>
        <taxon>Minwuiaceae</taxon>
        <taxon>Minwuia</taxon>
    </lineage>
</organism>
<gene>
    <name evidence="5" type="ORF">CVT23_16320</name>
</gene>
<keyword evidence="2" id="KW-0175">Coiled coil</keyword>
<comment type="caution">
    <text evidence="5">The sequence shown here is derived from an EMBL/GenBank/DDBJ whole genome shotgun (WGS) entry which is preliminary data.</text>
</comment>
<dbReference type="InterPro" id="IPR058625">
    <property type="entry name" value="MdtA-like_BSH"/>
</dbReference>
<evidence type="ECO:0000259" key="3">
    <source>
        <dbReference type="Pfam" id="PF25917"/>
    </source>
</evidence>
<feature type="domain" description="Multidrug resistance protein MdtA-like barrel-sandwich hybrid" evidence="3">
    <location>
        <begin position="79"/>
        <end position="198"/>
    </location>
</feature>
<evidence type="ECO:0000256" key="2">
    <source>
        <dbReference type="SAM" id="Coils"/>
    </source>
</evidence>
<dbReference type="AlphaFoldDB" id="A0A2M9FYI4"/>
<evidence type="ECO:0000256" key="1">
    <source>
        <dbReference type="ARBA" id="ARBA00009477"/>
    </source>
</evidence>
<dbReference type="Proteomes" id="UP000229498">
    <property type="component" value="Unassembled WGS sequence"/>
</dbReference>
<reference evidence="5 6" key="1">
    <citation type="submission" date="2017-11" db="EMBL/GenBank/DDBJ databases">
        <title>Draft genome sequence of Rhizobiales bacterium SY3-13.</title>
        <authorList>
            <person name="Sun C."/>
        </authorList>
    </citation>
    <scope>NUCLEOTIDE SEQUENCE [LARGE SCALE GENOMIC DNA]</scope>
    <source>
        <strain evidence="5 6">SY3-13</strain>
    </source>
</reference>
<evidence type="ECO:0000259" key="4">
    <source>
        <dbReference type="Pfam" id="PF25954"/>
    </source>
</evidence>
<evidence type="ECO:0000313" key="5">
    <source>
        <dbReference type="EMBL" id="PJK28521.1"/>
    </source>
</evidence>
<sequence>MNRRVALLLQAGISLALVAAAIWVVKEREAALAYLGFDHTKPVQAQTGAEPGIPVIVAAVTGRPDDVRVRAVGTGAAVRSVTVRAQVPGQVQQILFDAGTAVGDGNPLVRLDDRQEQLALDLAEVRLRDAERNVERLRQLRDRGSAAGVTLEDSETAAALARIERDQAASALSKRTVRAPFAGVTGLPLVDTGSRIDEQTPITSLDNRSSIRVQFDVPEEYLSRLPVGSIVEARTPAWPNRRFEGTVVEIDSRVDPLSRTAPVRAEIPNTEDLLRPGMSFEVVASLPGEVRAAAPQLALQWERGGAYVWRVRDGVAERAEVQLIGREEGLALLEGDIAPGDLVVVEGVQRLRPGRPVRLLGQTASAGGEGT</sequence>
<keyword evidence="6" id="KW-1185">Reference proteome</keyword>
<dbReference type="GO" id="GO:1990281">
    <property type="term" value="C:efflux pump complex"/>
    <property type="evidence" value="ECO:0007669"/>
    <property type="project" value="TreeGrafter"/>
</dbReference>
<feature type="domain" description="CusB-like beta-barrel" evidence="4">
    <location>
        <begin position="213"/>
        <end position="282"/>
    </location>
</feature>
<dbReference type="NCBIfam" id="TIGR01730">
    <property type="entry name" value="RND_mfp"/>
    <property type="match status" value="1"/>
</dbReference>
<dbReference type="OrthoDB" id="9806939at2"/>
<dbReference type="Gene3D" id="2.40.50.100">
    <property type="match status" value="1"/>
</dbReference>
<dbReference type="Gene3D" id="2.40.30.170">
    <property type="match status" value="1"/>
</dbReference>
<dbReference type="EMBL" id="PHIG01000043">
    <property type="protein sequence ID" value="PJK28521.1"/>
    <property type="molecule type" value="Genomic_DNA"/>
</dbReference>
<dbReference type="Gene3D" id="2.40.420.20">
    <property type="match status" value="1"/>
</dbReference>
<feature type="coiled-coil region" evidence="2">
    <location>
        <begin position="120"/>
        <end position="147"/>
    </location>
</feature>
<dbReference type="Pfam" id="PF25917">
    <property type="entry name" value="BSH_RND"/>
    <property type="match status" value="1"/>
</dbReference>
<comment type="similarity">
    <text evidence="1">Belongs to the membrane fusion protein (MFP) (TC 8.A.1) family.</text>
</comment>
<protein>
    <submittedName>
        <fullName evidence="5">Efflux RND transporter periplasmic adaptor subunit</fullName>
    </submittedName>
</protein>
<dbReference type="InterPro" id="IPR058792">
    <property type="entry name" value="Beta-barrel_RND_2"/>
</dbReference>
<dbReference type="SUPFAM" id="SSF111369">
    <property type="entry name" value="HlyD-like secretion proteins"/>
    <property type="match status" value="1"/>
</dbReference>
<evidence type="ECO:0000313" key="6">
    <source>
        <dbReference type="Proteomes" id="UP000229498"/>
    </source>
</evidence>
<accession>A0A2M9FYI4</accession>
<dbReference type="InterPro" id="IPR006143">
    <property type="entry name" value="RND_pump_MFP"/>
</dbReference>
<name>A0A2M9FYI4_9PROT</name>
<proteinExistence type="inferred from homology"/>
<dbReference type="FunFam" id="2.40.30.170:FF:000010">
    <property type="entry name" value="Efflux RND transporter periplasmic adaptor subunit"/>
    <property type="match status" value="1"/>
</dbReference>
<dbReference type="Gene3D" id="1.10.287.470">
    <property type="entry name" value="Helix hairpin bin"/>
    <property type="match status" value="1"/>
</dbReference>
<dbReference type="RefSeq" id="WP_109796000.1">
    <property type="nucleotide sequence ID" value="NZ_PHIG01000043.1"/>
</dbReference>
<dbReference type="PANTHER" id="PTHR30469:SF11">
    <property type="entry name" value="BLL4320 PROTEIN"/>
    <property type="match status" value="1"/>
</dbReference>
<dbReference type="GO" id="GO:0015562">
    <property type="term" value="F:efflux transmembrane transporter activity"/>
    <property type="evidence" value="ECO:0007669"/>
    <property type="project" value="TreeGrafter"/>
</dbReference>
<dbReference type="PANTHER" id="PTHR30469">
    <property type="entry name" value="MULTIDRUG RESISTANCE PROTEIN MDTA"/>
    <property type="match status" value="1"/>
</dbReference>
<dbReference type="Pfam" id="PF25954">
    <property type="entry name" value="Beta-barrel_RND_2"/>
    <property type="match status" value="1"/>
</dbReference>